<proteinExistence type="inferred from homology"/>
<dbReference type="PANTHER" id="PTHR43553:SF24">
    <property type="entry name" value="ENERGY-COUPLING FACTOR TRANSPORTER ATP-BINDING PROTEIN ECFA1"/>
    <property type="match status" value="1"/>
</dbReference>
<dbReference type="Proteomes" id="UP000516660">
    <property type="component" value="Chromosome"/>
</dbReference>
<comment type="similarity">
    <text evidence="1">Belongs to the ABC transporter superfamily.</text>
</comment>
<dbReference type="Gene3D" id="3.40.50.300">
    <property type="entry name" value="P-loop containing nucleotide triphosphate hydrolases"/>
    <property type="match status" value="1"/>
</dbReference>
<dbReference type="SUPFAM" id="SSF52540">
    <property type="entry name" value="P-loop containing nucleoside triphosphate hydrolases"/>
    <property type="match status" value="1"/>
</dbReference>
<dbReference type="InterPro" id="IPR050095">
    <property type="entry name" value="ECF_ABC_transporter_ATP-bd"/>
</dbReference>
<dbReference type="CDD" id="cd03225">
    <property type="entry name" value="ABC_cobalt_CbiO_domain1"/>
    <property type="match status" value="1"/>
</dbReference>
<dbReference type="GO" id="GO:0016887">
    <property type="term" value="F:ATP hydrolysis activity"/>
    <property type="evidence" value="ECO:0007669"/>
    <property type="project" value="InterPro"/>
</dbReference>
<evidence type="ECO:0000313" key="6">
    <source>
        <dbReference type="EMBL" id="QOD42572.1"/>
    </source>
</evidence>
<protein>
    <submittedName>
        <fullName evidence="6">ABC transporter ATP-binding protein</fullName>
    </submittedName>
</protein>
<dbReference type="GO" id="GO:0043190">
    <property type="term" value="C:ATP-binding cassette (ABC) transporter complex"/>
    <property type="evidence" value="ECO:0007669"/>
    <property type="project" value="TreeGrafter"/>
</dbReference>
<dbReference type="SMART" id="SM00382">
    <property type="entry name" value="AAA"/>
    <property type="match status" value="1"/>
</dbReference>
<dbReference type="GO" id="GO:0042626">
    <property type="term" value="F:ATPase-coupled transmembrane transporter activity"/>
    <property type="evidence" value="ECO:0007669"/>
    <property type="project" value="TreeGrafter"/>
</dbReference>
<dbReference type="InterPro" id="IPR003593">
    <property type="entry name" value="AAA+_ATPase"/>
</dbReference>
<dbReference type="GO" id="GO:0005524">
    <property type="term" value="F:ATP binding"/>
    <property type="evidence" value="ECO:0007669"/>
    <property type="project" value="UniProtKB-KW"/>
</dbReference>
<keyword evidence="7" id="KW-1185">Reference proteome</keyword>
<dbReference type="InterPro" id="IPR017871">
    <property type="entry name" value="ABC_transporter-like_CS"/>
</dbReference>
<feature type="domain" description="ABC transporter" evidence="5">
    <location>
        <begin position="20"/>
        <end position="242"/>
    </location>
</feature>
<sequence length="242" mass="26105">MDPHPVPDLRGIRRVTGAALRLDAVGVRLGDVDVLTDVTLDLDARTVAVIGENGSGKSTFARLVGGLVARSSGDVRVLGLDPARDARELRRRVALVFSNPDAQIVMPTVREDVAFSLRSERLARDRTAARVADALARFGLSDLADRPSHDLSGGQKQLLALAGAFVRRPELVIADEPTAYLDARNARRVADHLFEEGHRLVLVTHDLAVARRCDAAVLFAGGRLTRVGTPAEVVAEYEALLR</sequence>
<evidence type="ECO:0000256" key="3">
    <source>
        <dbReference type="ARBA" id="ARBA00022741"/>
    </source>
</evidence>
<evidence type="ECO:0000256" key="4">
    <source>
        <dbReference type="ARBA" id="ARBA00022840"/>
    </source>
</evidence>
<dbReference type="AlphaFoldDB" id="A0A7L7YYM8"/>
<dbReference type="RefSeq" id="WP_191146598.1">
    <property type="nucleotide sequence ID" value="NZ_CP061274.1"/>
</dbReference>
<evidence type="ECO:0000256" key="1">
    <source>
        <dbReference type="ARBA" id="ARBA00005417"/>
    </source>
</evidence>
<dbReference type="Pfam" id="PF00005">
    <property type="entry name" value="ABC_tran"/>
    <property type="match status" value="1"/>
</dbReference>
<gene>
    <name evidence="6" type="ORF">H9X71_07885</name>
</gene>
<keyword evidence="2" id="KW-0813">Transport</keyword>
<dbReference type="PROSITE" id="PS00211">
    <property type="entry name" value="ABC_TRANSPORTER_1"/>
    <property type="match status" value="1"/>
</dbReference>
<dbReference type="PANTHER" id="PTHR43553">
    <property type="entry name" value="HEAVY METAL TRANSPORTER"/>
    <property type="match status" value="1"/>
</dbReference>
<dbReference type="InterPro" id="IPR015856">
    <property type="entry name" value="ABC_transpr_CbiO/EcfA_su"/>
</dbReference>
<name>A0A7L7YYM8_9MICO</name>
<evidence type="ECO:0000256" key="2">
    <source>
        <dbReference type="ARBA" id="ARBA00022448"/>
    </source>
</evidence>
<keyword evidence="4 6" id="KW-0067">ATP-binding</keyword>
<accession>A0A7L7YYM8</accession>
<dbReference type="KEGG" id="czh:H9X71_07885"/>
<keyword evidence="3" id="KW-0547">Nucleotide-binding</keyword>
<dbReference type="EMBL" id="CP061274">
    <property type="protein sequence ID" value="QOD42572.1"/>
    <property type="molecule type" value="Genomic_DNA"/>
</dbReference>
<dbReference type="PROSITE" id="PS50893">
    <property type="entry name" value="ABC_TRANSPORTER_2"/>
    <property type="match status" value="1"/>
</dbReference>
<evidence type="ECO:0000313" key="7">
    <source>
        <dbReference type="Proteomes" id="UP000516660"/>
    </source>
</evidence>
<dbReference type="InterPro" id="IPR027417">
    <property type="entry name" value="P-loop_NTPase"/>
</dbReference>
<evidence type="ECO:0000259" key="5">
    <source>
        <dbReference type="PROSITE" id="PS50893"/>
    </source>
</evidence>
<dbReference type="InterPro" id="IPR003439">
    <property type="entry name" value="ABC_transporter-like_ATP-bd"/>
</dbReference>
<reference evidence="6 7" key="1">
    <citation type="submission" date="2020-08" db="EMBL/GenBank/DDBJ databases">
        <title>Description of Clavibacter zhangzhiyonge sp. nov., a phytopathogenic actinobacterium isolated from barley seeds, causing leaf brown spot and decline.</title>
        <authorList>
            <person name="Tian Q."/>
            <person name="Chuan J."/>
            <person name="Zhao W."/>
            <person name="Li X."/>
        </authorList>
    </citation>
    <scope>NUCLEOTIDE SEQUENCE [LARGE SCALE GENOMIC DNA]</scope>
    <source>
        <strain evidence="6 7">DM1</strain>
    </source>
</reference>
<organism evidence="6 7">
    <name type="scientific">Clavibacter zhangzhiyongii</name>
    <dbReference type="NCBI Taxonomy" id="2768071"/>
    <lineage>
        <taxon>Bacteria</taxon>
        <taxon>Bacillati</taxon>
        <taxon>Actinomycetota</taxon>
        <taxon>Actinomycetes</taxon>
        <taxon>Micrococcales</taxon>
        <taxon>Microbacteriaceae</taxon>
        <taxon>Clavibacter</taxon>
    </lineage>
</organism>